<dbReference type="InterPro" id="IPR041569">
    <property type="entry name" value="AAA_lid_3"/>
</dbReference>
<proteinExistence type="inferred from homology"/>
<keyword evidence="7" id="KW-1185">Reference proteome</keyword>
<evidence type="ECO:0000259" key="5">
    <source>
        <dbReference type="SMART" id="SM00382"/>
    </source>
</evidence>
<evidence type="ECO:0000256" key="3">
    <source>
        <dbReference type="ARBA" id="ARBA00022801"/>
    </source>
</evidence>
<evidence type="ECO:0000256" key="1">
    <source>
        <dbReference type="ARBA" id="ARBA00010044"/>
    </source>
</evidence>
<dbReference type="Pfam" id="PF00004">
    <property type="entry name" value="AAA"/>
    <property type="match status" value="1"/>
</dbReference>
<dbReference type="Gene3D" id="1.10.8.60">
    <property type="match status" value="1"/>
</dbReference>
<dbReference type="SUPFAM" id="SSF52540">
    <property type="entry name" value="P-loop containing nucleoside triphosphate hydrolases"/>
    <property type="match status" value="2"/>
</dbReference>
<dbReference type="Gene3D" id="1.20.58.760">
    <property type="entry name" value="Peptidase M41"/>
    <property type="match status" value="1"/>
</dbReference>
<dbReference type="SUPFAM" id="SSF140990">
    <property type="entry name" value="FtsH protease domain-like"/>
    <property type="match status" value="1"/>
</dbReference>
<comment type="caution">
    <text evidence="6">The sequence shown here is derived from an EMBL/GenBank/DDBJ whole genome shotgun (WGS) entry which is preliminary data.</text>
</comment>
<comment type="similarity">
    <text evidence="1">In the C-terminal section; belongs to the peptidase M41 family.</text>
</comment>
<feature type="domain" description="AAA+ ATPase" evidence="5">
    <location>
        <begin position="539"/>
        <end position="668"/>
    </location>
</feature>
<dbReference type="InterPro" id="IPR003960">
    <property type="entry name" value="ATPase_AAA_CS"/>
</dbReference>
<evidence type="ECO:0000256" key="2">
    <source>
        <dbReference type="ARBA" id="ARBA00022670"/>
    </source>
</evidence>
<dbReference type="Pfam" id="PF17862">
    <property type="entry name" value="AAA_lid_3"/>
    <property type="match status" value="1"/>
</dbReference>
<sequence>MKTLLLFAKYIALQEKSEKLYREQVAAAFCCLESLVIDPEKSTYKRLQVALEPMSVDVKALADKYRPALSSAVIQQMEESDVLPFSSQVNELLTKLKPMAAGDNWVRHTDLFKMPIAPVDYHAKVAQLEQLKQTLLSEVYGQDSTIEQLIDSLVKALWLPRQNSPHGLFFFAGPPASGKTFLAERLAHHLQHEYPCKSFDMTQYTNPNESFGLVGSKKTYDDSSPGVLTTFVQEHPKSIIIFDEFEKAHTQVLQSLLRMLSAGFITDEYTQKDIDFRQTIIVFTSNLGSAVYNRKDYLSNIEKHSDQLRAAMIAQLHTETKLERDKEVKAIPPELLSRLSQGSIMLFKNIGVTELQKVAKQQLRIDLEHFSLHSGIEISLPNDQLVRILLATFAPFFDLRDIKANITAKILDPIMDFVRTHPEKRPDTVKITLNADFDSLLASETCETQIRALKNRSLVFSFKHQCSFHQDVLTLTLSTPLTERLVSVEDIGGAGGIILEIPSIGFADIAGHESVKKRLQETISIIQNRSELEKAGVSAPRGMLLYGPPGTGKTMLARALANEANLPIAICSGNDLLSDSFIRDLFQRVRKYAPCILFIDEIDALPKRGDSGPIADALVNRLLIEIDGFTQTTEPIFIVAATNRPEKLDEALIRSGRLDLHVQVPYLDKSARRWFIDKFIKYEGYTGDIDVELITALTAGLSGADLEKIHREAVLQALSTSENRIDQEALVEQINILKYGSKRSAEFCRKALAETAYHEAGHAVVSKVLMPDREIEQISVVPRAQTLGMVTYNSEQKIDYTKQFWFARTCVALAGRAAQVKQFGEDGLDTGAKSDLKNAMRAAWAAIAKHGMHSESYNIDVTELKSLAGESLFREHTEKLVRQWLDDATTRTDSLISEYWGQIEATAKALLEKEVLSEAEFKAVWNQRE</sequence>
<protein>
    <submittedName>
        <fullName evidence="6">AAA family ATPase</fullName>
    </submittedName>
</protein>
<dbReference type="InterPro" id="IPR027417">
    <property type="entry name" value="P-loop_NTPase"/>
</dbReference>
<dbReference type="InterPro" id="IPR003959">
    <property type="entry name" value="ATPase_AAA_core"/>
</dbReference>
<dbReference type="InterPro" id="IPR001270">
    <property type="entry name" value="ClpA/B"/>
</dbReference>
<dbReference type="PROSITE" id="PS00674">
    <property type="entry name" value="AAA"/>
    <property type="match status" value="1"/>
</dbReference>
<dbReference type="PRINTS" id="PR00300">
    <property type="entry name" value="CLPPROTEASEA"/>
</dbReference>
<evidence type="ECO:0000256" key="4">
    <source>
        <dbReference type="RuleBase" id="RU003651"/>
    </source>
</evidence>
<dbReference type="Pfam" id="PF07724">
    <property type="entry name" value="AAA_2"/>
    <property type="match status" value="1"/>
</dbReference>
<reference evidence="6 7" key="1">
    <citation type="submission" date="2023-06" db="EMBL/GenBank/DDBJ databases">
        <title>Alteromonas sp. ASW11-36 isolated from intertidal sand.</title>
        <authorList>
            <person name="Li Y."/>
        </authorList>
    </citation>
    <scope>NUCLEOTIDE SEQUENCE [LARGE SCALE GENOMIC DNA]</scope>
    <source>
        <strain evidence="6 7">ASW11-36</strain>
    </source>
</reference>
<keyword evidence="4" id="KW-0547">Nucleotide-binding</keyword>
<feature type="domain" description="AAA+ ATPase" evidence="5">
    <location>
        <begin position="165"/>
        <end position="324"/>
    </location>
</feature>
<dbReference type="PANTHER" id="PTHR23076">
    <property type="entry name" value="METALLOPROTEASE M41 FTSH"/>
    <property type="match status" value="1"/>
</dbReference>
<accession>A0ABT7T1B4</accession>
<dbReference type="SMART" id="SM00382">
    <property type="entry name" value="AAA"/>
    <property type="match status" value="2"/>
</dbReference>
<name>A0ABT7T1B4_9ALTE</name>
<dbReference type="InterPro" id="IPR003593">
    <property type="entry name" value="AAA+_ATPase"/>
</dbReference>
<dbReference type="Gene3D" id="3.40.50.300">
    <property type="entry name" value="P-loop containing nucleotide triphosphate hydrolases"/>
    <property type="match status" value="2"/>
</dbReference>
<dbReference type="EMBL" id="JAUCBP010000013">
    <property type="protein sequence ID" value="MDM7862227.1"/>
    <property type="molecule type" value="Genomic_DNA"/>
</dbReference>
<keyword evidence="3" id="KW-0378">Hydrolase</keyword>
<dbReference type="PANTHER" id="PTHR23076:SF37">
    <property type="entry name" value="ATP-DEPENDENT ZINC METALLOPROTEASE FTSH 4, MITOCHONDRIAL"/>
    <property type="match status" value="1"/>
</dbReference>
<evidence type="ECO:0000313" key="7">
    <source>
        <dbReference type="Proteomes" id="UP001234343"/>
    </source>
</evidence>
<dbReference type="RefSeq" id="WP_289367055.1">
    <property type="nucleotide sequence ID" value="NZ_JAUCBP010000013.1"/>
</dbReference>
<evidence type="ECO:0000313" key="6">
    <source>
        <dbReference type="EMBL" id="MDM7862227.1"/>
    </source>
</evidence>
<comment type="similarity">
    <text evidence="4">Belongs to the AAA ATPase family.</text>
</comment>
<dbReference type="InterPro" id="IPR000642">
    <property type="entry name" value="Peptidase_M41"/>
</dbReference>
<dbReference type="Pfam" id="PF01434">
    <property type="entry name" value="Peptidase_M41"/>
    <property type="match status" value="1"/>
</dbReference>
<keyword evidence="4" id="KW-0067">ATP-binding</keyword>
<dbReference type="Proteomes" id="UP001234343">
    <property type="component" value="Unassembled WGS sequence"/>
</dbReference>
<keyword evidence="2" id="KW-0645">Protease</keyword>
<gene>
    <name evidence="6" type="ORF">QTP81_16595</name>
</gene>
<organism evidence="6 7">
    <name type="scientific">Alteromonas arenosi</name>
    <dbReference type="NCBI Taxonomy" id="3055817"/>
    <lineage>
        <taxon>Bacteria</taxon>
        <taxon>Pseudomonadati</taxon>
        <taxon>Pseudomonadota</taxon>
        <taxon>Gammaproteobacteria</taxon>
        <taxon>Alteromonadales</taxon>
        <taxon>Alteromonadaceae</taxon>
        <taxon>Alteromonas/Salinimonas group</taxon>
        <taxon>Alteromonas</taxon>
    </lineage>
</organism>
<dbReference type="InterPro" id="IPR037219">
    <property type="entry name" value="Peptidase_M41-like"/>
</dbReference>